<proteinExistence type="predicted"/>
<sequence>MFTVLYGNTVTDALARGGDALTAFTNGYSAAFFASGIAMVVASVIGTVFIRGRKEDLMPQWEPDEAVPAFTH</sequence>
<keyword evidence="1" id="KW-1133">Transmembrane helix</keyword>
<dbReference type="EMBL" id="JACHBQ010000001">
    <property type="protein sequence ID" value="MBB5642857.1"/>
    <property type="molecule type" value="Genomic_DNA"/>
</dbReference>
<name>A0A7W8ZZK8_9MICO</name>
<evidence type="ECO:0000313" key="2">
    <source>
        <dbReference type="EMBL" id="MBB5642857.1"/>
    </source>
</evidence>
<keyword evidence="1" id="KW-0812">Transmembrane</keyword>
<evidence type="ECO:0000256" key="1">
    <source>
        <dbReference type="SAM" id="Phobius"/>
    </source>
</evidence>
<dbReference type="Proteomes" id="UP000561726">
    <property type="component" value="Unassembled WGS sequence"/>
</dbReference>
<reference evidence="2 3" key="1">
    <citation type="submission" date="2020-08" db="EMBL/GenBank/DDBJ databases">
        <title>Sequencing the genomes of 1000 actinobacteria strains.</title>
        <authorList>
            <person name="Klenk H.-P."/>
        </authorList>
    </citation>
    <scope>NUCLEOTIDE SEQUENCE [LARGE SCALE GENOMIC DNA]</scope>
    <source>
        <strain evidence="2 3">DSM 21065</strain>
    </source>
</reference>
<dbReference type="AlphaFoldDB" id="A0A7W8ZZK8"/>
<evidence type="ECO:0008006" key="4">
    <source>
        <dbReference type="Google" id="ProtNLM"/>
    </source>
</evidence>
<gene>
    <name evidence="2" type="ORF">BJ997_003405</name>
</gene>
<dbReference type="RefSeq" id="WP_201771754.1">
    <property type="nucleotide sequence ID" value="NZ_JACHBQ010000001.1"/>
</dbReference>
<feature type="transmembrane region" description="Helical" evidence="1">
    <location>
        <begin position="28"/>
        <end position="50"/>
    </location>
</feature>
<comment type="caution">
    <text evidence="2">The sequence shown here is derived from an EMBL/GenBank/DDBJ whole genome shotgun (WGS) entry which is preliminary data.</text>
</comment>
<evidence type="ECO:0000313" key="3">
    <source>
        <dbReference type="Proteomes" id="UP000561726"/>
    </source>
</evidence>
<protein>
    <recommendedName>
        <fullName evidence="4">Major facilitator superfamily (MFS) profile domain-containing protein</fullName>
    </recommendedName>
</protein>
<keyword evidence="1" id="KW-0472">Membrane</keyword>
<accession>A0A7W8ZZK8</accession>
<organism evidence="2 3">
    <name type="scientific">Cryobacterium roopkundense</name>
    <dbReference type="NCBI Taxonomy" id="1001240"/>
    <lineage>
        <taxon>Bacteria</taxon>
        <taxon>Bacillati</taxon>
        <taxon>Actinomycetota</taxon>
        <taxon>Actinomycetes</taxon>
        <taxon>Micrococcales</taxon>
        <taxon>Microbacteriaceae</taxon>
        <taxon>Cryobacterium</taxon>
    </lineage>
</organism>